<accession>A0A927HB80</accession>
<dbReference type="RefSeq" id="WP_190998991.1">
    <property type="nucleotide sequence ID" value="NZ_JACXSI010000034.1"/>
</dbReference>
<protein>
    <submittedName>
        <fullName evidence="1">EscU/YscU/HrcU family type III secretion system export apparatus switch protein</fullName>
    </submittedName>
</protein>
<evidence type="ECO:0000313" key="2">
    <source>
        <dbReference type="Proteomes" id="UP000602076"/>
    </source>
</evidence>
<dbReference type="Pfam" id="PF01312">
    <property type="entry name" value="Bac_export_2"/>
    <property type="match status" value="1"/>
</dbReference>
<reference evidence="1" key="1">
    <citation type="submission" date="2020-09" db="EMBL/GenBank/DDBJ databases">
        <title>Bacillus faecalis sp. nov., a moderately halophilic bacterium isolated from cow faeces.</title>
        <authorList>
            <person name="Jiang L."/>
            <person name="Lee J."/>
        </authorList>
    </citation>
    <scope>NUCLEOTIDE SEQUENCE</scope>
    <source>
        <strain evidence="1">AGMB 02131</strain>
    </source>
</reference>
<dbReference type="PANTHER" id="PTHR30531">
    <property type="entry name" value="FLAGELLAR BIOSYNTHETIC PROTEIN FLHB"/>
    <property type="match status" value="1"/>
</dbReference>
<gene>
    <name evidence="1" type="ORF">IEO70_14015</name>
</gene>
<proteinExistence type="predicted"/>
<dbReference type="AlphaFoldDB" id="A0A927HB80"/>
<dbReference type="Proteomes" id="UP000602076">
    <property type="component" value="Unassembled WGS sequence"/>
</dbReference>
<dbReference type="Gene3D" id="3.40.1690.10">
    <property type="entry name" value="secretion proteins EscU"/>
    <property type="match status" value="1"/>
</dbReference>
<dbReference type="SUPFAM" id="SSF160544">
    <property type="entry name" value="EscU C-terminal domain-like"/>
    <property type="match status" value="1"/>
</dbReference>
<comment type="caution">
    <text evidence="1">The sequence shown here is derived from an EMBL/GenBank/DDBJ whole genome shotgun (WGS) entry which is preliminary data.</text>
</comment>
<organism evidence="1 2">
    <name type="scientific">Peribacillus faecalis</name>
    <dbReference type="NCBI Taxonomy" id="2772559"/>
    <lineage>
        <taxon>Bacteria</taxon>
        <taxon>Bacillati</taxon>
        <taxon>Bacillota</taxon>
        <taxon>Bacilli</taxon>
        <taxon>Bacillales</taxon>
        <taxon>Bacillaceae</taxon>
        <taxon>Peribacillus</taxon>
    </lineage>
</organism>
<keyword evidence="2" id="KW-1185">Reference proteome</keyword>
<dbReference type="InterPro" id="IPR006135">
    <property type="entry name" value="T3SS_substrate_exporter"/>
</dbReference>
<dbReference type="InterPro" id="IPR029025">
    <property type="entry name" value="T3SS_substrate_exporter_C"/>
</dbReference>
<evidence type="ECO:0000313" key="1">
    <source>
        <dbReference type="EMBL" id="MBD3109460.1"/>
    </source>
</evidence>
<dbReference type="EMBL" id="JACXSI010000034">
    <property type="protein sequence ID" value="MBD3109460.1"/>
    <property type="molecule type" value="Genomic_DNA"/>
</dbReference>
<sequence>MSEKRLEAIALKYDKSTEDVPKVIGKGKGKIAKSILEIARENNVPIQEDASLTELLGKLNINESIPQELYEAVAEIFALIYQLDKKAKIEQKSSK</sequence>
<name>A0A927HB80_9BACI</name>
<dbReference type="PANTHER" id="PTHR30531:SF12">
    <property type="entry name" value="FLAGELLAR BIOSYNTHETIC PROTEIN FLHB"/>
    <property type="match status" value="1"/>
</dbReference>
<dbReference type="GO" id="GO:0005886">
    <property type="term" value="C:plasma membrane"/>
    <property type="evidence" value="ECO:0007669"/>
    <property type="project" value="TreeGrafter"/>
</dbReference>
<dbReference type="GO" id="GO:0009306">
    <property type="term" value="P:protein secretion"/>
    <property type="evidence" value="ECO:0007669"/>
    <property type="project" value="InterPro"/>
</dbReference>